<gene>
    <name evidence="1" type="ORF">L6164_018281</name>
</gene>
<evidence type="ECO:0000313" key="1">
    <source>
        <dbReference type="EMBL" id="KAI4333472.1"/>
    </source>
</evidence>
<dbReference type="EMBL" id="CM039432">
    <property type="protein sequence ID" value="KAI4333472.1"/>
    <property type="molecule type" value="Genomic_DNA"/>
</dbReference>
<reference evidence="1 2" key="1">
    <citation type="journal article" date="2022" name="DNA Res.">
        <title>Chromosomal-level genome assembly of the orchid tree Bauhinia variegata (Leguminosae; Cercidoideae) supports the allotetraploid origin hypothesis of Bauhinia.</title>
        <authorList>
            <person name="Zhong Y."/>
            <person name="Chen Y."/>
            <person name="Zheng D."/>
            <person name="Pang J."/>
            <person name="Liu Y."/>
            <person name="Luo S."/>
            <person name="Meng S."/>
            <person name="Qian L."/>
            <person name="Wei D."/>
            <person name="Dai S."/>
            <person name="Zhou R."/>
        </authorList>
    </citation>
    <scope>NUCLEOTIDE SEQUENCE [LARGE SCALE GENOMIC DNA]</scope>
    <source>
        <strain evidence="1">BV-YZ2020</strain>
    </source>
</reference>
<sequence>MALLCGSTSVTFPSSSAKPSFASSKNEIAKTSFVGFQLAFSNHSIQTNFPTNARRNFQVRCQDLSLIPKEERWMFEESEVNGQVNAEKIAVSGKKRTQKLYRRHSGRPGGMKVETFAQLQQRIPERIIEHAVRGMLPKAWQETLHPPKGL</sequence>
<comment type="caution">
    <text evidence="1">The sequence shown here is derived from an EMBL/GenBank/DDBJ whole genome shotgun (WGS) entry which is preliminary data.</text>
</comment>
<accession>A0ACB9NBG0</accession>
<keyword evidence="2" id="KW-1185">Reference proteome</keyword>
<evidence type="ECO:0000313" key="2">
    <source>
        <dbReference type="Proteomes" id="UP000828941"/>
    </source>
</evidence>
<proteinExistence type="predicted"/>
<dbReference type="Proteomes" id="UP000828941">
    <property type="component" value="Chromosome 7"/>
</dbReference>
<protein>
    <submittedName>
        <fullName evidence="1">Uncharacterized protein</fullName>
    </submittedName>
</protein>
<organism evidence="1 2">
    <name type="scientific">Bauhinia variegata</name>
    <name type="common">Purple orchid tree</name>
    <name type="synonym">Phanera variegata</name>
    <dbReference type="NCBI Taxonomy" id="167791"/>
    <lineage>
        <taxon>Eukaryota</taxon>
        <taxon>Viridiplantae</taxon>
        <taxon>Streptophyta</taxon>
        <taxon>Embryophyta</taxon>
        <taxon>Tracheophyta</taxon>
        <taxon>Spermatophyta</taxon>
        <taxon>Magnoliopsida</taxon>
        <taxon>eudicotyledons</taxon>
        <taxon>Gunneridae</taxon>
        <taxon>Pentapetalae</taxon>
        <taxon>rosids</taxon>
        <taxon>fabids</taxon>
        <taxon>Fabales</taxon>
        <taxon>Fabaceae</taxon>
        <taxon>Cercidoideae</taxon>
        <taxon>Cercideae</taxon>
        <taxon>Bauhiniinae</taxon>
        <taxon>Bauhinia</taxon>
    </lineage>
</organism>
<name>A0ACB9NBG0_BAUVA</name>